<name>A0A378KJC3_9GAMM</name>
<evidence type="ECO:0000313" key="2">
    <source>
        <dbReference type="Proteomes" id="UP000254033"/>
    </source>
</evidence>
<reference evidence="1 2" key="1">
    <citation type="submission" date="2018-06" db="EMBL/GenBank/DDBJ databases">
        <authorList>
            <consortium name="Pathogen Informatics"/>
            <person name="Doyle S."/>
        </authorList>
    </citation>
    <scope>NUCLEOTIDE SEQUENCE [LARGE SCALE GENOMIC DNA]</scope>
    <source>
        <strain evidence="1 2">NCTC11978</strain>
    </source>
</reference>
<proteinExistence type="predicted"/>
<sequence>MERLRNLSAGERFCEFPPNCLQFKALCLSFYQDMKLPKVHEAYREIKNRSYTNAPYSHKLVKFIAYRLPADFLAIEQERVAYVLFKKVYEQVSQLVKQGHAIPEMMDTLKRPSPSNSAVAKTHLSQLKRLLGK</sequence>
<dbReference type="EMBL" id="UGNY01000002">
    <property type="protein sequence ID" value="STX88317.1"/>
    <property type="molecule type" value="Genomic_DNA"/>
</dbReference>
<organism evidence="1 2">
    <name type="scientific">Legionella feeleii</name>
    <dbReference type="NCBI Taxonomy" id="453"/>
    <lineage>
        <taxon>Bacteria</taxon>
        <taxon>Pseudomonadati</taxon>
        <taxon>Pseudomonadota</taxon>
        <taxon>Gammaproteobacteria</taxon>
        <taxon>Legionellales</taxon>
        <taxon>Legionellaceae</taxon>
        <taxon>Legionella</taxon>
    </lineage>
</organism>
<evidence type="ECO:0000313" key="1">
    <source>
        <dbReference type="EMBL" id="STX88317.1"/>
    </source>
</evidence>
<protein>
    <submittedName>
        <fullName evidence="1">Uncharacterized protein</fullName>
    </submittedName>
</protein>
<dbReference type="AlphaFoldDB" id="A0A378KJC3"/>
<gene>
    <name evidence="1" type="ORF">NCTC11978_03334</name>
</gene>
<dbReference type="Proteomes" id="UP000254033">
    <property type="component" value="Unassembled WGS sequence"/>
</dbReference>
<accession>A0A378KJC3</accession>